<keyword evidence="6" id="KW-1185">Reference proteome</keyword>
<dbReference type="InterPro" id="IPR036390">
    <property type="entry name" value="WH_DNA-bd_sf"/>
</dbReference>
<sequence length="241" mass="26913">MDDTSSSGPTPSLTMPIVEWLTQEIEQQRLKPGDKLPSEKQLGEQFSVSRSVVREAVSQLKSEGLVSSQQGRGVFVNERGARQTFRLDPTRLDDKEDVAYVLELLIAIEGAAARLAALRRTPQDLKNIKRALIGMEYAIANDQLGDTEDYAFHQAIVDAAQNPHFIALNEYLEQHVRHLIRSARSNTAQYHQDLVEEVQKEHQAVVRAIEAQDPDAAAHAAETHLRKAAERLNTYLAFPPA</sequence>
<dbReference type="SMART" id="SM00895">
    <property type="entry name" value="FCD"/>
    <property type="match status" value="1"/>
</dbReference>
<evidence type="ECO:0000256" key="1">
    <source>
        <dbReference type="ARBA" id="ARBA00023015"/>
    </source>
</evidence>
<proteinExistence type="predicted"/>
<keyword evidence="2" id="KW-0238">DNA-binding</keyword>
<keyword evidence="1" id="KW-0805">Transcription regulation</keyword>
<dbReference type="SUPFAM" id="SSF46785">
    <property type="entry name" value="Winged helix' DNA-binding domain"/>
    <property type="match status" value="1"/>
</dbReference>
<dbReference type="InterPro" id="IPR011711">
    <property type="entry name" value="GntR_C"/>
</dbReference>
<comment type="caution">
    <text evidence="5">The sequence shown here is derived from an EMBL/GenBank/DDBJ whole genome shotgun (WGS) entry which is preliminary data.</text>
</comment>
<name>A0A853H3I9_9BURK</name>
<dbReference type="RefSeq" id="WP_130038131.1">
    <property type="nucleotide sequence ID" value="NZ_JACCEV010000001.1"/>
</dbReference>
<evidence type="ECO:0000256" key="3">
    <source>
        <dbReference type="ARBA" id="ARBA00023163"/>
    </source>
</evidence>
<organism evidence="5 6">
    <name type="scientific">Pollutimonas harenae</name>
    <dbReference type="NCBI Taxonomy" id="657015"/>
    <lineage>
        <taxon>Bacteria</taxon>
        <taxon>Pseudomonadati</taxon>
        <taxon>Pseudomonadota</taxon>
        <taxon>Betaproteobacteria</taxon>
        <taxon>Burkholderiales</taxon>
        <taxon>Alcaligenaceae</taxon>
        <taxon>Pollutimonas</taxon>
    </lineage>
</organism>
<dbReference type="Gene3D" id="1.10.10.10">
    <property type="entry name" value="Winged helix-like DNA-binding domain superfamily/Winged helix DNA-binding domain"/>
    <property type="match status" value="1"/>
</dbReference>
<dbReference type="PRINTS" id="PR00035">
    <property type="entry name" value="HTHGNTR"/>
</dbReference>
<dbReference type="InterPro" id="IPR008920">
    <property type="entry name" value="TF_FadR/GntR_C"/>
</dbReference>
<evidence type="ECO:0000313" key="6">
    <source>
        <dbReference type="Proteomes" id="UP000554144"/>
    </source>
</evidence>
<accession>A0A853H3I9</accession>
<dbReference type="Gene3D" id="1.20.120.530">
    <property type="entry name" value="GntR ligand-binding domain-like"/>
    <property type="match status" value="1"/>
</dbReference>
<evidence type="ECO:0000259" key="4">
    <source>
        <dbReference type="PROSITE" id="PS50949"/>
    </source>
</evidence>
<dbReference type="InterPro" id="IPR000524">
    <property type="entry name" value="Tscrpt_reg_HTH_GntR"/>
</dbReference>
<dbReference type="InterPro" id="IPR036388">
    <property type="entry name" value="WH-like_DNA-bd_sf"/>
</dbReference>
<reference evidence="5 6" key="1">
    <citation type="submission" date="2020-07" db="EMBL/GenBank/DDBJ databases">
        <title>Taxonomic revisions and descriptions of new bacterial species based on genomic comparisons in the high-G+C-content subgroup of the family Alcaligenaceae.</title>
        <authorList>
            <person name="Szabo A."/>
            <person name="Felfoldi T."/>
        </authorList>
    </citation>
    <scope>NUCLEOTIDE SEQUENCE [LARGE SCALE GENOMIC DNA]</scope>
    <source>
        <strain evidence="5 6">DSM 25667</strain>
    </source>
</reference>
<dbReference type="SMART" id="SM00345">
    <property type="entry name" value="HTH_GNTR"/>
    <property type="match status" value="1"/>
</dbReference>
<dbReference type="GO" id="GO:0003677">
    <property type="term" value="F:DNA binding"/>
    <property type="evidence" value="ECO:0007669"/>
    <property type="project" value="UniProtKB-KW"/>
</dbReference>
<dbReference type="Pfam" id="PF00392">
    <property type="entry name" value="GntR"/>
    <property type="match status" value="1"/>
</dbReference>
<dbReference type="OrthoDB" id="5296437at2"/>
<dbReference type="Pfam" id="PF07729">
    <property type="entry name" value="FCD"/>
    <property type="match status" value="1"/>
</dbReference>
<keyword evidence="3" id="KW-0804">Transcription</keyword>
<dbReference type="SUPFAM" id="SSF48008">
    <property type="entry name" value="GntR ligand-binding domain-like"/>
    <property type="match status" value="1"/>
</dbReference>
<dbReference type="PANTHER" id="PTHR43537:SF5">
    <property type="entry name" value="UXU OPERON TRANSCRIPTIONAL REGULATOR"/>
    <property type="match status" value="1"/>
</dbReference>
<dbReference type="AlphaFoldDB" id="A0A853H3I9"/>
<dbReference type="EMBL" id="JACCEV010000001">
    <property type="protein sequence ID" value="NYT84704.1"/>
    <property type="molecule type" value="Genomic_DNA"/>
</dbReference>
<dbReference type="Proteomes" id="UP000554144">
    <property type="component" value="Unassembled WGS sequence"/>
</dbReference>
<protein>
    <submittedName>
        <fullName evidence="5">FadR family transcriptional regulator</fullName>
    </submittedName>
</protein>
<dbReference type="CDD" id="cd07377">
    <property type="entry name" value="WHTH_GntR"/>
    <property type="match status" value="1"/>
</dbReference>
<gene>
    <name evidence="5" type="ORF">H0A62_03725</name>
</gene>
<dbReference type="PANTHER" id="PTHR43537">
    <property type="entry name" value="TRANSCRIPTIONAL REGULATOR, GNTR FAMILY"/>
    <property type="match status" value="1"/>
</dbReference>
<evidence type="ECO:0000256" key="2">
    <source>
        <dbReference type="ARBA" id="ARBA00023125"/>
    </source>
</evidence>
<feature type="domain" description="HTH gntR-type" evidence="4">
    <location>
        <begin position="11"/>
        <end position="79"/>
    </location>
</feature>
<dbReference type="GO" id="GO:0003700">
    <property type="term" value="F:DNA-binding transcription factor activity"/>
    <property type="evidence" value="ECO:0007669"/>
    <property type="project" value="InterPro"/>
</dbReference>
<evidence type="ECO:0000313" key="5">
    <source>
        <dbReference type="EMBL" id="NYT84704.1"/>
    </source>
</evidence>
<dbReference type="PROSITE" id="PS50949">
    <property type="entry name" value="HTH_GNTR"/>
    <property type="match status" value="1"/>
</dbReference>